<sequence>MPAHKWTFASRFKRSGFGWRSALPIQRIKEALSEIRSAARIDPVLGAEGAVVLLEKLSPALEQVDSSSGAVGSAVNRAIDALVPVIAAAEVPQAVRERWLERLFEALQEDRMPYIEGLGEHWGTLCVTPELASRWADQLLPLSRHVVQADEHGFFVGTIPCLSALHRAGRFDELLELVNCDRLKFWWYRRWAVEALVSLGRPGDAVRLAEGSRGLNAPEGAIARRCEAILLDCGMAEEAYQRYAIAANRAGTYLATFRAIAKKYPDRSAQSILTDLIESEPGSQGKWFAAAKDAGLLDIALSLATSHPTDPKTLTRAARDFAAKQPHFATACGLCALRWIEAGYGYEIAPLDVLDAYDATINAAAAGGVPATEIEARVRQLVGGPHSFVAQVLSAKLA</sequence>
<keyword evidence="2" id="KW-1185">Reference proteome</keyword>
<accession>A0A158CNJ2</accession>
<reference evidence="1" key="1">
    <citation type="submission" date="2016-01" db="EMBL/GenBank/DDBJ databases">
        <authorList>
            <person name="Peeters C."/>
        </authorList>
    </citation>
    <scope>NUCLEOTIDE SEQUENCE [LARGE SCALE GENOMIC DNA]</scope>
    <source>
        <strain evidence="1">LMG 29318</strain>
    </source>
</reference>
<dbReference type="OrthoDB" id="7825127at2"/>
<dbReference type="Proteomes" id="UP000054870">
    <property type="component" value="Unassembled WGS sequence"/>
</dbReference>
<evidence type="ECO:0000313" key="2">
    <source>
        <dbReference type="Proteomes" id="UP000054870"/>
    </source>
</evidence>
<proteinExistence type="predicted"/>
<protein>
    <submittedName>
        <fullName evidence="1">Uncharacterized protein</fullName>
    </submittedName>
</protein>
<comment type="caution">
    <text evidence="1">The sequence shown here is derived from an EMBL/GenBank/DDBJ whole genome shotgun (WGS) entry which is preliminary data.</text>
</comment>
<dbReference type="RefSeq" id="WP_061127184.1">
    <property type="nucleotide sequence ID" value="NZ_FCOF02000036.1"/>
</dbReference>
<dbReference type="EMBL" id="FCOF02000036">
    <property type="protein sequence ID" value="SAK83943.1"/>
    <property type="molecule type" value="Genomic_DNA"/>
</dbReference>
<name>A0A158CNJ2_9BURK</name>
<dbReference type="AlphaFoldDB" id="A0A158CNJ2"/>
<evidence type="ECO:0000313" key="1">
    <source>
        <dbReference type="EMBL" id="SAK83943.1"/>
    </source>
</evidence>
<gene>
    <name evidence="1" type="ORF">AWB75_05471</name>
</gene>
<organism evidence="1 2">
    <name type="scientific">Caballeronia catudaia</name>
    <dbReference type="NCBI Taxonomy" id="1777136"/>
    <lineage>
        <taxon>Bacteria</taxon>
        <taxon>Pseudomonadati</taxon>
        <taxon>Pseudomonadota</taxon>
        <taxon>Betaproteobacteria</taxon>
        <taxon>Burkholderiales</taxon>
        <taxon>Burkholderiaceae</taxon>
        <taxon>Caballeronia</taxon>
    </lineage>
</organism>